<dbReference type="PROSITE" id="PS50259">
    <property type="entry name" value="G_PROTEIN_RECEP_F3_4"/>
    <property type="match status" value="1"/>
</dbReference>
<organism evidence="14 15">
    <name type="scientific">Leptobrachium leishanense</name>
    <name type="common">Leishan spiny toad</name>
    <dbReference type="NCBI Taxonomy" id="445787"/>
    <lineage>
        <taxon>Eukaryota</taxon>
        <taxon>Metazoa</taxon>
        <taxon>Chordata</taxon>
        <taxon>Craniata</taxon>
        <taxon>Vertebrata</taxon>
        <taxon>Euteleostomi</taxon>
        <taxon>Amphibia</taxon>
        <taxon>Batrachia</taxon>
        <taxon>Anura</taxon>
        <taxon>Pelobatoidea</taxon>
        <taxon>Megophryidae</taxon>
        <taxon>Leptobrachium</taxon>
    </lineage>
</organism>
<dbReference type="AlphaFoldDB" id="A0A8C5PKW1"/>
<dbReference type="Proteomes" id="UP000694569">
    <property type="component" value="Unplaced"/>
</dbReference>
<feature type="transmembrane region" description="Helical" evidence="12">
    <location>
        <begin position="440"/>
        <end position="465"/>
    </location>
</feature>
<dbReference type="Pfam" id="PF01094">
    <property type="entry name" value="ANF_receptor"/>
    <property type="match status" value="1"/>
</dbReference>
<dbReference type="GO" id="GO:0005886">
    <property type="term" value="C:plasma membrane"/>
    <property type="evidence" value="ECO:0007669"/>
    <property type="project" value="UniProtKB-SubCell"/>
</dbReference>
<evidence type="ECO:0000313" key="15">
    <source>
        <dbReference type="Proteomes" id="UP000694569"/>
    </source>
</evidence>
<evidence type="ECO:0000256" key="1">
    <source>
        <dbReference type="ARBA" id="ARBA00004651"/>
    </source>
</evidence>
<evidence type="ECO:0000256" key="5">
    <source>
        <dbReference type="ARBA" id="ARBA00022729"/>
    </source>
</evidence>
<feature type="transmembrane region" description="Helical" evidence="12">
    <location>
        <begin position="338"/>
        <end position="359"/>
    </location>
</feature>
<feature type="transmembrane region" description="Helical" evidence="12">
    <location>
        <begin position="554"/>
        <end position="576"/>
    </location>
</feature>
<name>A0A8C5PKW1_9ANUR</name>
<keyword evidence="3" id="KW-1003">Cell membrane</keyword>
<dbReference type="GeneTree" id="ENSGT00950000182788"/>
<dbReference type="InterPro" id="IPR011500">
    <property type="entry name" value="GPCR_3_9-Cys_dom"/>
</dbReference>
<dbReference type="PANTHER" id="PTHR24061">
    <property type="entry name" value="CALCIUM-SENSING RECEPTOR-RELATED"/>
    <property type="match status" value="1"/>
</dbReference>
<dbReference type="InterPro" id="IPR001828">
    <property type="entry name" value="ANF_lig-bd_rcpt"/>
</dbReference>
<dbReference type="Gene3D" id="2.10.50.30">
    <property type="entry name" value="GPCR, family 3, nine cysteines domain"/>
    <property type="match status" value="1"/>
</dbReference>
<protein>
    <recommendedName>
        <fullName evidence="13">G-protein coupled receptors family 3 profile domain-containing protein</fullName>
    </recommendedName>
</protein>
<evidence type="ECO:0000256" key="4">
    <source>
        <dbReference type="ARBA" id="ARBA00022692"/>
    </source>
</evidence>
<keyword evidence="9" id="KW-0675">Receptor</keyword>
<evidence type="ECO:0000256" key="8">
    <source>
        <dbReference type="ARBA" id="ARBA00023136"/>
    </source>
</evidence>
<dbReference type="InterPro" id="IPR028082">
    <property type="entry name" value="Peripla_BP_I"/>
</dbReference>
<keyword evidence="5" id="KW-0732">Signal</keyword>
<feature type="transmembrane region" description="Helical" evidence="12">
    <location>
        <begin position="371"/>
        <end position="392"/>
    </location>
</feature>
<accession>A0A8C5PKW1</accession>
<dbReference type="Ensembl" id="ENSLLET00000025311.1">
    <property type="protein sequence ID" value="ENSLLEP00000024378.1"/>
    <property type="gene ID" value="ENSLLEG00000015526.1"/>
</dbReference>
<dbReference type="InterPro" id="IPR000068">
    <property type="entry name" value="GPCR_3_Ca_sens_rcpt-rel"/>
</dbReference>
<evidence type="ECO:0000256" key="9">
    <source>
        <dbReference type="ARBA" id="ARBA00023170"/>
    </source>
</evidence>
<keyword evidence="11" id="KW-0807">Transducer</keyword>
<evidence type="ECO:0000256" key="10">
    <source>
        <dbReference type="ARBA" id="ARBA00023180"/>
    </source>
</evidence>
<dbReference type="Pfam" id="PF07562">
    <property type="entry name" value="NCD3G"/>
    <property type="match status" value="1"/>
</dbReference>
<dbReference type="PANTHER" id="PTHR24061:SF584">
    <property type="entry name" value="VOMERONASAL TYPE-2 RECEPTOR 26"/>
    <property type="match status" value="1"/>
</dbReference>
<evidence type="ECO:0000256" key="6">
    <source>
        <dbReference type="ARBA" id="ARBA00022989"/>
    </source>
</evidence>
<keyword evidence="15" id="KW-1185">Reference proteome</keyword>
<reference evidence="14" key="2">
    <citation type="submission" date="2025-09" db="UniProtKB">
        <authorList>
            <consortium name="Ensembl"/>
        </authorList>
    </citation>
    <scope>IDENTIFICATION</scope>
</reference>
<evidence type="ECO:0000256" key="3">
    <source>
        <dbReference type="ARBA" id="ARBA00022475"/>
    </source>
</evidence>
<feature type="transmembrane region" description="Helical" evidence="12">
    <location>
        <begin position="7"/>
        <end position="29"/>
    </location>
</feature>
<sequence>MIIISMVLVIPCIAIYKIVKVAVIILLLVSECSGTACLLPKIKPLSGCFRNGDVILGGIFQFSKNILQPEVTFNSQPKDKICSVPSLRFLRHFLAFDFAVHEINNDRDLLSNTTLGYSVYDTCIFEEQAQAAALNILSGGSSYPFNYSCNKNTVAAFIGHLISSVTLSVANLLEIYGYTQLNKHLRRVHFNTSSGNEFFFHETENSKIHLVLINNIIFPNKTIKKLPVGEVILAENSKPKLIINESAILWPSKPSDINEVPQSTCSEQCPPGFRKSTPDQVTCCYSCVQCSAGEISNQTDMENCLQCPADEYPDAEQVICLPRTILYLSYSDPLGATFAAFAIILIFITVVILGIFIIHRNTPIVRANNTYLSYIILASLILSFLSSLLFIGSPSNITCLLQNVFFNIIFAIVVTSVLAKTITVLVAFSAVKPGSKFRIFLGFKVSISTVFLGSFGEFGICLWWLTFWPPYQDKDSTTEATQLILHCNVGSYFLFYIALGYNWFLALICFVVAFLAKRLPDLFNEARYITFSMLVFCSVWVSFIPAYISTKGKYMIAVEIFAILASSAGVLSFIFFPKCFIIILKPELNIKQTFCITSL</sequence>
<evidence type="ECO:0000256" key="12">
    <source>
        <dbReference type="SAM" id="Phobius"/>
    </source>
</evidence>
<dbReference type="PRINTS" id="PR00248">
    <property type="entry name" value="GPCRMGR"/>
</dbReference>
<dbReference type="Gene3D" id="3.40.50.2300">
    <property type="match status" value="1"/>
</dbReference>
<feature type="transmembrane region" description="Helical" evidence="12">
    <location>
        <begin position="404"/>
        <end position="428"/>
    </location>
</feature>
<dbReference type="InterPro" id="IPR009030">
    <property type="entry name" value="Growth_fac_rcpt_cys_sf"/>
</dbReference>
<dbReference type="GO" id="GO:0004930">
    <property type="term" value="F:G protein-coupled receptor activity"/>
    <property type="evidence" value="ECO:0007669"/>
    <property type="project" value="UniProtKB-KW"/>
</dbReference>
<dbReference type="SUPFAM" id="SSF53822">
    <property type="entry name" value="Periplasmic binding protein-like I"/>
    <property type="match status" value="1"/>
</dbReference>
<dbReference type="InterPro" id="IPR038550">
    <property type="entry name" value="GPCR_3_9-Cys_sf"/>
</dbReference>
<evidence type="ECO:0000256" key="2">
    <source>
        <dbReference type="ARBA" id="ARBA00007242"/>
    </source>
</evidence>
<dbReference type="InterPro" id="IPR017978">
    <property type="entry name" value="GPCR_3_C"/>
</dbReference>
<keyword evidence="4 12" id="KW-0812">Transmembrane</keyword>
<keyword evidence="7" id="KW-0297">G-protein coupled receptor</keyword>
<feature type="domain" description="G-protein coupled receptors family 3 profile" evidence="13">
    <location>
        <begin position="334"/>
        <end position="598"/>
    </location>
</feature>
<evidence type="ECO:0000313" key="14">
    <source>
        <dbReference type="Ensembl" id="ENSLLEP00000024378.1"/>
    </source>
</evidence>
<evidence type="ECO:0000256" key="7">
    <source>
        <dbReference type="ARBA" id="ARBA00023040"/>
    </source>
</evidence>
<dbReference type="Pfam" id="PF00003">
    <property type="entry name" value="7tm_3"/>
    <property type="match status" value="1"/>
</dbReference>
<feature type="transmembrane region" description="Helical" evidence="12">
    <location>
        <begin position="493"/>
        <end position="516"/>
    </location>
</feature>
<comment type="similarity">
    <text evidence="2">Belongs to the G-protein coupled receptor 3 family.</text>
</comment>
<proteinExistence type="inferred from homology"/>
<evidence type="ECO:0000259" key="13">
    <source>
        <dbReference type="PROSITE" id="PS50259"/>
    </source>
</evidence>
<keyword evidence="6 12" id="KW-1133">Transmembrane helix</keyword>
<dbReference type="InterPro" id="IPR000337">
    <property type="entry name" value="GPCR_3"/>
</dbReference>
<dbReference type="OrthoDB" id="5984008at2759"/>
<feature type="transmembrane region" description="Helical" evidence="12">
    <location>
        <begin position="528"/>
        <end position="548"/>
    </location>
</feature>
<comment type="subcellular location">
    <subcellularLocation>
        <location evidence="1">Cell membrane</location>
        <topology evidence="1">Multi-pass membrane protein</topology>
    </subcellularLocation>
</comment>
<keyword evidence="8 12" id="KW-0472">Membrane</keyword>
<keyword evidence="10" id="KW-0325">Glycoprotein</keyword>
<evidence type="ECO:0000256" key="11">
    <source>
        <dbReference type="ARBA" id="ARBA00023224"/>
    </source>
</evidence>
<dbReference type="SUPFAM" id="SSF57184">
    <property type="entry name" value="Growth factor receptor domain"/>
    <property type="match status" value="1"/>
</dbReference>
<reference evidence="14" key="1">
    <citation type="submission" date="2025-08" db="UniProtKB">
        <authorList>
            <consortium name="Ensembl"/>
        </authorList>
    </citation>
    <scope>IDENTIFICATION</scope>
</reference>
<dbReference type="FunFam" id="2.10.50.30:FF:000002">
    <property type="entry name" value="Vomeronasal 2 receptor, h1"/>
    <property type="match status" value="1"/>
</dbReference>